<evidence type="ECO:0000313" key="1">
    <source>
        <dbReference type="EMBL" id="MED6162503.1"/>
    </source>
</evidence>
<dbReference type="Proteomes" id="UP001341840">
    <property type="component" value="Unassembled WGS sequence"/>
</dbReference>
<organism evidence="1 2">
    <name type="scientific">Stylosanthes scabra</name>
    <dbReference type="NCBI Taxonomy" id="79078"/>
    <lineage>
        <taxon>Eukaryota</taxon>
        <taxon>Viridiplantae</taxon>
        <taxon>Streptophyta</taxon>
        <taxon>Embryophyta</taxon>
        <taxon>Tracheophyta</taxon>
        <taxon>Spermatophyta</taxon>
        <taxon>Magnoliopsida</taxon>
        <taxon>eudicotyledons</taxon>
        <taxon>Gunneridae</taxon>
        <taxon>Pentapetalae</taxon>
        <taxon>rosids</taxon>
        <taxon>fabids</taxon>
        <taxon>Fabales</taxon>
        <taxon>Fabaceae</taxon>
        <taxon>Papilionoideae</taxon>
        <taxon>50 kb inversion clade</taxon>
        <taxon>dalbergioids sensu lato</taxon>
        <taxon>Dalbergieae</taxon>
        <taxon>Pterocarpus clade</taxon>
        <taxon>Stylosanthes</taxon>
    </lineage>
</organism>
<sequence>MEIREPLASRFMILDKNDGGRRREIPKVDGYAIDNMRSKGRDIHPPDPSDRGVAISVAAMQSLPLKPPDLLPATFKPFTEEDAATVVRHAGEEERNNASQQTSKQLKDTHLMKSQFVSMKDFGLTLEKLTVEDAHNATKAAAVIYVFPVVKALEIIRTEAMSYLLVEPFCSKKVSTQSMHYATGNTTGFELCITMITNGWEGVRAIMHSALNSFQL</sequence>
<name>A0ABU6UR41_9FABA</name>
<accession>A0ABU6UR41</accession>
<keyword evidence="2" id="KW-1185">Reference proteome</keyword>
<proteinExistence type="predicted"/>
<gene>
    <name evidence="1" type="ORF">PIB30_071074</name>
</gene>
<evidence type="ECO:0000313" key="2">
    <source>
        <dbReference type="Proteomes" id="UP001341840"/>
    </source>
</evidence>
<protein>
    <submittedName>
        <fullName evidence="1">Uncharacterized protein</fullName>
    </submittedName>
</protein>
<comment type="caution">
    <text evidence="1">The sequence shown here is derived from an EMBL/GenBank/DDBJ whole genome shotgun (WGS) entry which is preliminary data.</text>
</comment>
<dbReference type="EMBL" id="JASCZI010121643">
    <property type="protein sequence ID" value="MED6162503.1"/>
    <property type="molecule type" value="Genomic_DNA"/>
</dbReference>
<reference evidence="1 2" key="1">
    <citation type="journal article" date="2023" name="Plants (Basel)">
        <title>Bridging the Gap: Combining Genomics and Transcriptomics Approaches to Understand Stylosanthes scabra, an Orphan Legume from the Brazilian Caatinga.</title>
        <authorList>
            <person name="Ferreira-Neto J.R.C."/>
            <person name="da Silva M.D."/>
            <person name="Binneck E."/>
            <person name="de Melo N.F."/>
            <person name="da Silva R.H."/>
            <person name="de Melo A.L.T.M."/>
            <person name="Pandolfi V."/>
            <person name="Bustamante F.O."/>
            <person name="Brasileiro-Vidal A.C."/>
            <person name="Benko-Iseppon A.M."/>
        </authorList>
    </citation>
    <scope>NUCLEOTIDE SEQUENCE [LARGE SCALE GENOMIC DNA]</scope>
    <source>
        <tissue evidence="1">Leaves</tissue>
    </source>
</reference>